<dbReference type="PANTHER" id="PTHR36529:SF1">
    <property type="entry name" value="GLYCOSYLTRANSFERASE"/>
    <property type="match status" value="1"/>
</dbReference>
<dbReference type="PANTHER" id="PTHR36529">
    <property type="entry name" value="SLL1095 PROTEIN"/>
    <property type="match status" value="1"/>
</dbReference>
<dbReference type="AlphaFoldDB" id="A0ABD4TEU5"/>
<name>A0ABD4TEU5_9EURY</name>
<evidence type="ECO:0000313" key="1">
    <source>
        <dbReference type="EMBL" id="MCM2465917.1"/>
    </source>
</evidence>
<dbReference type="Gene3D" id="3.90.550.10">
    <property type="entry name" value="Spore Coat Polysaccharide Biosynthesis Protein SpsA, Chain A"/>
    <property type="match status" value="1"/>
</dbReference>
<dbReference type="Pfam" id="PF09837">
    <property type="entry name" value="DUF2064"/>
    <property type="match status" value="1"/>
</dbReference>
<protein>
    <submittedName>
        <fullName evidence="1">Glycosyltransferase</fullName>
    </submittedName>
</protein>
<organism evidence="1 2">
    <name type="scientific">Methanoculleus oceani</name>
    <dbReference type="NCBI Taxonomy" id="2184756"/>
    <lineage>
        <taxon>Archaea</taxon>
        <taxon>Methanobacteriati</taxon>
        <taxon>Methanobacteriota</taxon>
        <taxon>Stenosarchaea group</taxon>
        <taxon>Methanomicrobia</taxon>
        <taxon>Methanomicrobiales</taxon>
        <taxon>Methanomicrobiaceae</taxon>
        <taxon>Methanoculleus</taxon>
    </lineage>
</organism>
<gene>
    <name evidence="1" type="ORF">DIC75_06235</name>
</gene>
<evidence type="ECO:0000313" key="2">
    <source>
        <dbReference type="Proteomes" id="UP001523230"/>
    </source>
</evidence>
<reference evidence="1 2" key="1">
    <citation type="submission" date="2018-05" db="EMBL/GenBank/DDBJ databases">
        <title>Isolation and characterization of genus Methanoculleus species and their viruses from deep sea marine sediment offshore southwestern Taiwan.</title>
        <authorList>
            <person name="Wei W.-H."/>
            <person name="Chen W.-C."/>
            <person name="Lai M.-C."/>
            <person name="Chen S.-C."/>
        </authorList>
    </citation>
    <scope>NUCLEOTIDE SEQUENCE [LARGE SCALE GENOMIC DNA]</scope>
    <source>
        <strain evidence="1 2">CWC-02</strain>
    </source>
</reference>
<keyword evidence="2" id="KW-1185">Reference proteome</keyword>
<proteinExistence type="predicted"/>
<accession>A0ABD4TEU5</accession>
<dbReference type="Proteomes" id="UP001523230">
    <property type="component" value="Unassembled WGS sequence"/>
</dbReference>
<sequence>MRAAAVMARMPVPGQVKTRLVPPLTPLAAARLYTGFLRDTVDRLARINGIRPFVAYTPPAADGFFSGIVPPGFSTLPQASGDLGERLAAVSGALFSRGATAVVLCDSDSPTLPGRCIREAFRRLDESDLVIGPCDDGGYYLIGIRRCTPRLFSDIPWSSPYVTQRTVEAAERLDLSVFLLEPWYDVDTAADLDRLCREVAGSPEDDTFARHTRRALAELGLLTQARAGGNAPQDTCR</sequence>
<dbReference type="NCBIfam" id="TIGR04282">
    <property type="entry name" value="glyco_like_cofC"/>
    <property type="match status" value="1"/>
</dbReference>
<dbReference type="EMBL" id="QFDM01000002">
    <property type="protein sequence ID" value="MCM2465917.1"/>
    <property type="molecule type" value="Genomic_DNA"/>
</dbReference>
<dbReference type="InterPro" id="IPR029044">
    <property type="entry name" value="Nucleotide-diphossugar_trans"/>
</dbReference>
<dbReference type="InterPro" id="IPR018641">
    <property type="entry name" value="Trfase_1_rSAM/seldom-assoc"/>
</dbReference>
<comment type="caution">
    <text evidence="1">The sequence shown here is derived from an EMBL/GenBank/DDBJ whole genome shotgun (WGS) entry which is preliminary data.</text>
</comment>
<dbReference type="SUPFAM" id="SSF53448">
    <property type="entry name" value="Nucleotide-diphospho-sugar transferases"/>
    <property type="match status" value="1"/>
</dbReference>